<dbReference type="Gene3D" id="3.40.1190.20">
    <property type="match status" value="1"/>
</dbReference>
<name>A0AAE3IMS4_9BACT</name>
<dbReference type="CDD" id="cd01167">
    <property type="entry name" value="bac_FRK"/>
    <property type="match status" value="1"/>
</dbReference>
<dbReference type="AlphaFoldDB" id="A0AAE3IMS4"/>
<dbReference type="RefSeq" id="WP_263038289.1">
    <property type="nucleotide sequence ID" value="NZ_JAOTPL010000014.1"/>
</dbReference>
<comment type="caution">
    <text evidence="5">The sequence shown here is derived from an EMBL/GenBank/DDBJ whole genome shotgun (WGS) entry which is preliminary data.</text>
</comment>
<keyword evidence="3 5" id="KW-0418">Kinase</keyword>
<dbReference type="Pfam" id="PF00294">
    <property type="entry name" value="PfkB"/>
    <property type="match status" value="1"/>
</dbReference>
<keyword evidence="6" id="KW-1185">Reference proteome</keyword>
<feature type="domain" description="Carbohydrate kinase PfkB" evidence="4">
    <location>
        <begin position="21"/>
        <end position="281"/>
    </location>
</feature>
<evidence type="ECO:0000313" key="6">
    <source>
        <dbReference type="Proteomes" id="UP001209317"/>
    </source>
</evidence>
<organism evidence="5 6">
    <name type="scientific">Haoranjiania flava</name>
    <dbReference type="NCBI Taxonomy" id="1856322"/>
    <lineage>
        <taxon>Bacteria</taxon>
        <taxon>Pseudomonadati</taxon>
        <taxon>Bacteroidota</taxon>
        <taxon>Chitinophagia</taxon>
        <taxon>Chitinophagales</taxon>
        <taxon>Chitinophagaceae</taxon>
        <taxon>Haoranjiania</taxon>
    </lineage>
</organism>
<dbReference type="InterPro" id="IPR011611">
    <property type="entry name" value="PfkB_dom"/>
</dbReference>
<dbReference type="SUPFAM" id="SSF53613">
    <property type="entry name" value="Ribokinase-like"/>
    <property type="match status" value="1"/>
</dbReference>
<dbReference type="InterPro" id="IPR002173">
    <property type="entry name" value="Carboh/pur_kinase_PfkB_CS"/>
</dbReference>
<dbReference type="InterPro" id="IPR029056">
    <property type="entry name" value="Ribokinase-like"/>
</dbReference>
<dbReference type="EMBL" id="JAOTPL010000014">
    <property type="protein sequence ID" value="MCU7694803.1"/>
    <property type="molecule type" value="Genomic_DNA"/>
</dbReference>
<dbReference type="PROSITE" id="PS00583">
    <property type="entry name" value="PFKB_KINASES_1"/>
    <property type="match status" value="1"/>
</dbReference>
<keyword evidence="2" id="KW-0808">Transferase</keyword>
<evidence type="ECO:0000259" key="4">
    <source>
        <dbReference type="Pfam" id="PF00294"/>
    </source>
</evidence>
<sequence>MQQYFHCVTFGEILYDILNDHKEVGGAPFNVAYHLARMGIGTAMITRVGNDENGAGLLAFMQQKHLTTAFVQIDHDHETSTVIASQSDAGEMSYEINEPVAWDFIECSQEAIDVVSKAAWFIFGSLSSRNKVTEKTLLKLLELPVKKVFDINMRPPYVDKTRIEQLLMLSDVVKMNDVEFDTICNWNHIASSEDSLKTIISRYELETLIVTKGSNGAFMYHNGKRYDNAGYKVNVADTIGCGDAFLSGIIYAFINHIPPQEAVDFASKLGAFIATRSGATPYYDKQDVLAISHS</sequence>
<proteinExistence type="inferred from homology"/>
<comment type="similarity">
    <text evidence="1">Belongs to the carbohydrate kinase PfkB family.</text>
</comment>
<dbReference type="GO" id="GO:0016301">
    <property type="term" value="F:kinase activity"/>
    <property type="evidence" value="ECO:0007669"/>
    <property type="project" value="UniProtKB-KW"/>
</dbReference>
<evidence type="ECO:0000256" key="2">
    <source>
        <dbReference type="ARBA" id="ARBA00022679"/>
    </source>
</evidence>
<accession>A0AAE3IMS4</accession>
<evidence type="ECO:0000256" key="1">
    <source>
        <dbReference type="ARBA" id="ARBA00010688"/>
    </source>
</evidence>
<dbReference type="InterPro" id="IPR050306">
    <property type="entry name" value="PfkB_Carbo_kinase"/>
</dbReference>
<evidence type="ECO:0000256" key="3">
    <source>
        <dbReference type="ARBA" id="ARBA00022777"/>
    </source>
</evidence>
<dbReference type="PANTHER" id="PTHR43085">
    <property type="entry name" value="HEXOKINASE FAMILY MEMBER"/>
    <property type="match status" value="1"/>
</dbReference>
<gene>
    <name evidence="5" type="ORF">OD355_09780</name>
</gene>
<evidence type="ECO:0000313" key="5">
    <source>
        <dbReference type="EMBL" id="MCU7694803.1"/>
    </source>
</evidence>
<dbReference type="PANTHER" id="PTHR43085:SF57">
    <property type="entry name" value="CARBOHYDRATE KINASE PFKB DOMAIN-CONTAINING PROTEIN"/>
    <property type="match status" value="1"/>
</dbReference>
<reference evidence="5" key="1">
    <citation type="submission" date="2022-10" db="EMBL/GenBank/DDBJ databases">
        <authorList>
            <person name="Kim H.S."/>
            <person name="Kim J.-S."/>
            <person name="Suh M.K."/>
            <person name="Eom M.K."/>
            <person name="Lee J.-S."/>
        </authorList>
    </citation>
    <scope>NUCLEOTIDE SEQUENCE</scope>
    <source>
        <strain evidence="5">LIP-5</strain>
    </source>
</reference>
<dbReference type="Proteomes" id="UP001209317">
    <property type="component" value="Unassembled WGS sequence"/>
</dbReference>
<protein>
    <submittedName>
        <fullName evidence="5">Carbohydrate kinase</fullName>
    </submittedName>
</protein>